<dbReference type="EMBL" id="VIFY01000018">
    <property type="protein sequence ID" value="TQB75549.1"/>
    <property type="molecule type" value="Genomic_DNA"/>
</dbReference>
<gene>
    <name evidence="6" type="ORF">MPDQ_002513</name>
</gene>
<comment type="subunit">
    <text evidence="3">Interacts with ODC and thereby sterically blocks ODC homodimerization.</text>
</comment>
<organism evidence="6 7">
    <name type="scientific">Monascus purpureus</name>
    <name type="common">Red mold</name>
    <name type="synonym">Monascus anka</name>
    <dbReference type="NCBI Taxonomy" id="5098"/>
    <lineage>
        <taxon>Eukaryota</taxon>
        <taxon>Fungi</taxon>
        <taxon>Dikarya</taxon>
        <taxon>Ascomycota</taxon>
        <taxon>Pezizomycotina</taxon>
        <taxon>Eurotiomycetes</taxon>
        <taxon>Eurotiomycetidae</taxon>
        <taxon>Eurotiales</taxon>
        <taxon>Aspergillaceae</taxon>
        <taxon>Monascus</taxon>
    </lineage>
</organism>
<evidence type="ECO:0000256" key="1">
    <source>
        <dbReference type="ARBA" id="ARBA00002307"/>
    </source>
</evidence>
<dbReference type="GO" id="GO:0075523">
    <property type="term" value="P:viral translational frameshifting"/>
    <property type="evidence" value="ECO:0007669"/>
    <property type="project" value="UniProtKB-KW"/>
</dbReference>
<comment type="caution">
    <text evidence="6">The sequence shown here is derived from an EMBL/GenBank/DDBJ whole genome shotgun (WGS) entry which is preliminary data.</text>
</comment>
<sequence length="265" mass="29552">MAKYLDSHSSSHNSRNHLQRLLDRHPQTSITASCYSVDSSSTTVAGFHYCTTMGAGKNLSGIPEVPSGSKSSISPPLDHPVAERIWPDDDWSEYDGEAAYTITGECERLFCDLLSAKFLGEKGVARQGSLVMDAYQASRPNYTREDYKQIQKWIEVWNYPSDSIYRGFVADMHNERTLFVFFNEDVMTHGLKSGLIALFELASTPAFCCSQMIACVRRLQDGTEMEVVRSLGWCGFSLTTLAVGNPRASRDVSLSSKWLFLSAEI</sequence>
<dbReference type="Gene3D" id="3.40.630.60">
    <property type="match status" value="1"/>
</dbReference>
<reference evidence="6 7" key="1">
    <citation type="submission" date="2019-06" db="EMBL/GenBank/DDBJ databases">
        <title>Wine fermentation using esterase from Monascus purpureus.</title>
        <authorList>
            <person name="Geng C."/>
            <person name="Zhang Y."/>
        </authorList>
    </citation>
    <scope>NUCLEOTIDE SEQUENCE [LARGE SCALE GENOMIC DNA]</scope>
    <source>
        <strain evidence="6">HQ1</strain>
    </source>
</reference>
<dbReference type="AlphaFoldDB" id="A0A507R2Z3"/>
<evidence type="ECO:0000256" key="2">
    <source>
        <dbReference type="ARBA" id="ARBA00008796"/>
    </source>
</evidence>
<dbReference type="PANTHER" id="PTHR10279">
    <property type="entry name" value="ORNITHINE DECARBOXYLASE ANTIZYME"/>
    <property type="match status" value="1"/>
</dbReference>
<dbReference type="Pfam" id="PF02100">
    <property type="entry name" value="ODC_AZ"/>
    <property type="match status" value="1"/>
</dbReference>
<dbReference type="GO" id="GO:0005634">
    <property type="term" value="C:nucleus"/>
    <property type="evidence" value="ECO:0007669"/>
    <property type="project" value="TreeGrafter"/>
</dbReference>
<dbReference type="PANTHER" id="PTHR10279:SF10">
    <property type="entry name" value="ORNITHINE DECARBOXYLASE ANTIZYME"/>
    <property type="match status" value="1"/>
</dbReference>
<dbReference type="GO" id="GO:0005737">
    <property type="term" value="C:cytoplasm"/>
    <property type="evidence" value="ECO:0007669"/>
    <property type="project" value="TreeGrafter"/>
</dbReference>
<dbReference type="Proteomes" id="UP000319663">
    <property type="component" value="Unassembled WGS sequence"/>
</dbReference>
<protein>
    <recommendedName>
        <fullName evidence="4">Ornithine decarboxylase antizyme</fullName>
    </recommendedName>
</protein>
<keyword evidence="7" id="KW-1185">Reference proteome</keyword>
<name>A0A507R2Z3_MONPU</name>
<comment type="function">
    <text evidence="1">Ornithine decarboxylase (ODC) antizyme protein that negatively regulates ODC activity and intracellular polyamine biosynthesis in response to increased intracellular polyamine levels. Binds to ODC monomers, inhibiting the assembly of the functional ODC homodimer, and targets the monomers for ubiquitin-independent proteolytic destruction by the 26S proteasome.</text>
</comment>
<dbReference type="InterPro" id="IPR038581">
    <property type="entry name" value="ODC_AZ_sf"/>
</dbReference>
<evidence type="ECO:0000256" key="5">
    <source>
        <dbReference type="ARBA" id="ARBA00022758"/>
    </source>
</evidence>
<proteinExistence type="inferred from homology"/>
<accession>A0A507R2Z3</accession>
<comment type="similarity">
    <text evidence="2">Belongs to the ODC antizyme family.</text>
</comment>
<dbReference type="InterPro" id="IPR002993">
    <property type="entry name" value="ODC_AZ"/>
</dbReference>
<evidence type="ECO:0000313" key="7">
    <source>
        <dbReference type="Proteomes" id="UP000319663"/>
    </source>
</evidence>
<dbReference type="SUPFAM" id="SSF55729">
    <property type="entry name" value="Acyl-CoA N-acyltransferases (Nat)"/>
    <property type="match status" value="1"/>
</dbReference>
<dbReference type="GO" id="GO:0008073">
    <property type="term" value="F:ornithine decarboxylase inhibitor activity"/>
    <property type="evidence" value="ECO:0007669"/>
    <property type="project" value="InterPro"/>
</dbReference>
<dbReference type="InterPro" id="IPR016181">
    <property type="entry name" value="Acyl_CoA_acyltransferase"/>
</dbReference>
<keyword evidence="5" id="KW-0688">Ribosomal frameshifting</keyword>
<evidence type="ECO:0000256" key="4">
    <source>
        <dbReference type="ARBA" id="ARBA00017712"/>
    </source>
</evidence>
<evidence type="ECO:0000256" key="3">
    <source>
        <dbReference type="ARBA" id="ARBA00011486"/>
    </source>
</evidence>
<dbReference type="STRING" id="5098.A0A507R2Z3"/>
<evidence type="ECO:0000313" key="6">
    <source>
        <dbReference type="EMBL" id="TQB75549.1"/>
    </source>
</evidence>
<dbReference type="GO" id="GO:0045732">
    <property type="term" value="P:positive regulation of protein catabolic process"/>
    <property type="evidence" value="ECO:0007669"/>
    <property type="project" value="TreeGrafter"/>
</dbReference>